<protein>
    <submittedName>
        <fullName evidence="2">Uncharacterized protein</fullName>
    </submittedName>
</protein>
<feature type="compositionally biased region" description="Basic and acidic residues" evidence="1">
    <location>
        <begin position="98"/>
        <end position="108"/>
    </location>
</feature>
<accession>A0A5B0PGT6</accession>
<evidence type="ECO:0000256" key="1">
    <source>
        <dbReference type="SAM" id="MobiDB-lite"/>
    </source>
</evidence>
<name>A0A5B0PGT6_PUCGR</name>
<feature type="region of interest" description="Disordered" evidence="1">
    <location>
        <begin position="92"/>
        <end position="119"/>
    </location>
</feature>
<evidence type="ECO:0000313" key="2">
    <source>
        <dbReference type="EMBL" id="KAA1100835.1"/>
    </source>
</evidence>
<gene>
    <name evidence="2" type="ORF">PGTUg99_030227</name>
</gene>
<dbReference type="EMBL" id="VDEP01000339">
    <property type="protein sequence ID" value="KAA1100835.1"/>
    <property type="molecule type" value="Genomic_DNA"/>
</dbReference>
<evidence type="ECO:0000313" key="3">
    <source>
        <dbReference type="Proteomes" id="UP000325313"/>
    </source>
</evidence>
<organism evidence="2 3">
    <name type="scientific">Puccinia graminis f. sp. tritici</name>
    <dbReference type="NCBI Taxonomy" id="56615"/>
    <lineage>
        <taxon>Eukaryota</taxon>
        <taxon>Fungi</taxon>
        <taxon>Dikarya</taxon>
        <taxon>Basidiomycota</taxon>
        <taxon>Pucciniomycotina</taxon>
        <taxon>Pucciniomycetes</taxon>
        <taxon>Pucciniales</taxon>
        <taxon>Pucciniaceae</taxon>
        <taxon>Puccinia</taxon>
    </lineage>
</organism>
<proteinExistence type="predicted"/>
<dbReference type="Proteomes" id="UP000325313">
    <property type="component" value="Unassembled WGS sequence"/>
</dbReference>
<comment type="caution">
    <text evidence="2">The sequence shown here is derived from an EMBL/GenBank/DDBJ whole genome shotgun (WGS) entry which is preliminary data.</text>
</comment>
<reference evidence="2 3" key="1">
    <citation type="submission" date="2019-05" db="EMBL/GenBank/DDBJ databases">
        <title>Emergence of the Ug99 lineage of the wheat stem rust pathogen through somatic hybridization.</title>
        <authorList>
            <person name="Li F."/>
            <person name="Upadhyaya N.M."/>
            <person name="Sperschneider J."/>
            <person name="Matny O."/>
            <person name="Nguyen-Phuc H."/>
            <person name="Mago R."/>
            <person name="Raley C."/>
            <person name="Miller M.E."/>
            <person name="Silverstein K.A.T."/>
            <person name="Henningsen E."/>
            <person name="Hirsch C.D."/>
            <person name="Visser B."/>
            <person name="Pretorius Z.A."/>
            <person name="Steffenson B.J."/>
            <person name="Schwessinger B."/>
            <person name="Dodds P.N."/>
            <person name="Figueroa M."/>
        </authorList>
    </citation>
    <scope>NUCLEOTIDE SEQUENCE [LARGE SCALE GENOMIC DNA]</scope>
    <source>
        <strain evidence="2 3">Ug99</strain>
    </source>
</reference>
<dbReference type="AlphaFoldDB" id="A0A5B0PGT6"/>
<sequence>MACERRNNKIQVVRHFGALIGRNTFTSIQRDILLIVSLSASYRVSSTSKIGLRDDPKHSSTVSTSTRVSTPLTRSLKKIVYNRIISSPTGHLIVSHNHHTEKSQEPRQKCLPINSSSPY</sequence>